<dbReference type="Proteomes" id="UP000814128">
    <property type="component" value="Unassembled WGS sequence"/>
</dbReference>
<accession>A0ACB8QLT4</accession>
<evidence type="ECO:0000313" key="2">
    <source>
        <dbReference type="Proteomes" id="UP000814128"/>
    </source>
</evidence>
<proteinExistence type="predicted"/>
<dbReference type="EMBL" id="MU273542">
    <property type="protein sequence ID" value="KAI0032553.1"/>
    <property type="molecule type" value="Genomic_DNA"/>
</dbReference>
<gene>
    <name evidence="1" type="ORF">K488DRAFT_85725</name>
</gene>
<keyword evidence="2" id="KW-1185">Reference proteome</keyword>
<sequence length="91" mass="9564">MVQGKTRGLQSKGANTRHTQKAAANVKKGKRVAPPKKAAAIKQAAMHKNLSAKINKSIETQMVNAASSGKLTIMKNVGSEATPPAKKKSKS</sequence>
<protein>
    <submittedName>
        <fullName evidence="1">Uncharacterized protein</fullName>
    </submittedName>
</protein>
<comment type="caution">
    <text evidence="1">The sequence shown here is derived from an EMBL/GenBank/DDBJ whole genome shotgun (WGS) entry which is preliminary data.</text>
</comment>
<reference evidence="1" key="2">
    <citation type="journal article" date="2022" name="New Phytol.">
        <title>Evolutionary transition to the ectomycorrhizal habit in the genomes of a hyperdiverse lineage of mushroom-forming fungi.</title>
        <authorList>
            <person name="Looney B."/>
            <person name="Miyauchi S."/>
            <person name="Morin E."/>
            <person name="Drula E."/>
            <person name="Courty P.E."/>
            <person name="Kohler A."/>
            <person name="Kuo A."/>
            <person name="LaButti K."/>
            <person name="Pangilinan J."/>
            <person name="Lipzen A."/>
            <person name="Riley R."/>
            <person name="Andreopoulos W."/>
            <person name="He G."/>
            <person name="Johnson J."/>
            <person name="Nolan M."/>
            <person name="Tritt A."/>
            <person name="Barry K.W."/>
            <person name="Grigoriev I.V."/>
            <person name="Nagy L.G."/>
            <person name="Hibbett D."/>
            <person name="Henrissat B."/>
            <person name="Matheny P.B."/>
            <person name="Labbe J."/>
            <person name="Martin F.M."/>
        </authorList>
    </citation>
    <scope>NUCLEOTIDE SEQUENCE</scope>
    <source>
        <strain evidence="1">EC-137</strain>
    </source>
</reference>
<reference evidence="1" key="1">
    <citation type="submission" date="2021-02" db="EMBL/GenBank/DDBJ databases">
        <authorList>
            <consortium name="DOE Joint Genome Institute"/>
            <person name="Ahrendt S."/>
            <person name="Looney B.P."/>
            <person name="Miyauchi S."/>
            <person name="Morin E."/>
            <person name="Drula E."/>
            <person name="Courty P.E."/>
            <person name="Chicoki N."/>
            <person name="Fauchery L."/>
            <person name="Kohler A."/>
            <person name="Kuo A."/>
            <person name="Labutti K."/>
            <person name="Pangilinan J."/>
            <person name="Lipzen A."/>
            <person name="Riley R."/>
            <person name="Andreopoulos W."/>
            <person name="He G."/>
            <person name="Johnson J."/>
            <person name="Barry K.W."/>
            <person name="Grigoriev I.V."/>
            <person name="Nagy L."/>
            <person name="Hibbett D."/>
            <person name="Henrissat B."/>
            <person name="Matheny P.B."/>
            <person name="Labbe J."/>
            <person name="Martin F."/>
        </authorList>
    </citation>
    <scope>NUCLEOTIDE SEQUENCE</scope>
    <source>
        <strain evidence="1">EC-137</strain>
    </source>
</reference>
<organism evidence="1 2">
    <name type="scientific">Vararia minispora EC-137</name>
    <dbReference type="NCBI Taxonomy" id="1314806"/>
    <lineage>
        <taxon>Eukaryota</taxon>
        <taxon>Fungi</taxon>
        <taxon>Dikarya</taxon>
        <taxon>Basidiomycota</taxon>
        <taxon>Agaricomycotina</taxon>
        <taxon>Agaricomycetes</taxon>
        <taxon>Russulales</taxon>
        <taxon>Lachnocladiaceae</taxon>
        <taxon>Vararia</taxon>
    </lineage>
</organism>
<name>A0ACB8QLT4_9AGAM</name>
<evidence type="ECO:0000313" key="1">
    <source>
        <dbReference type="EMBL" id="KAI0032553.1"/>
    </source>
</evidence>